<dbReference type="AlphaFoldDB" id="A0AAV7IJH8"/>
<comment type="caution">
    <text evidence="2">The sequence shown here is derived from an EMBL/GenBank/DDBJ whole genome shotgun (WGS) entry which is preliminary data.</text>
</comment>
<evidence type="ECO:0000313" key="3">
    <source>
        <dbReference type="Proteomes" id="UP000826195"/>
    </source>
</evidence>
<organism evidence="2 3">
    <name type="scientific">Cotesia glomerata</name>
    <name type="common">Lepidopteran parasitic wasp</name>
    <name type="synonym">Apanteles glomeratus</name>
    <dbReference type="NCBI Taxonomy" id="32391"/>
    <lineage>
        <taxon>Eukaryota</taxon>
        <taxon>Metazoa</taxon>
        <taxon>Ecdysozoa</taxon>
        <taxon>Arthropoda</taxon>
        <taxon>Hexapoda</taxon>
        <taxon>Insecta</taxon>
        <taxon>Pterygota</taxon>
        <taxon>Neoptera</taxon>
        <taxon>Endopterygota</taxon>
        <taxon>Hymenoptera</taxon>
        <taxon>Apocrita</taxon>
        <taxon>Ichneumonoidea</taxon>
        <taxon>Braconidae</taxon>
        <taxon>Microgastrinae</taxon>
        <taxon>Cotesia</taxon>
    </lineage>
</organism>
<evidence type="ECO:0000256" key="1">
    <source>
        <dbReference type="SAM" id="MobiDB-lite"/>
    </source>
</evidence>
<name>A0AAV7IJH8_COTGL</name>
<dbReference type="Proteomes" id="UP000826195">
    <property type="component" value="Unassembled WGS sequence"/>
</dbReference>
<keyword evidence="3" id="KW-1185">Reference proteome</keyword>
<protein>
    <submittedName>
        <fullName evidence="2">Uncharacterized protein</fullName>
    </submittedName>
</protein>
<reference evidence="2 3" key="1">
    <citation type="journal article" date="2021" name="J. Hered.">
        <title>A chromosome-level genome assembly of the parasitoid wasp, Cotesia glomerata (Hymenoptera: Braconidae).</title>
        <authorList>
            <person name="Pinto B.J."/>
            <person name="Weis J.J."/>
            <person name="Gamble T."/>
            <person name="Ode P.J."/>
            <person name="Paul R."/>
            <person name="Zaspel J.M."/>
        </authorList>
    </citation>
    <scope>NUCLEOTIDE SEQUENCE [LARGE SCALE GENOMIC DNA]</scope>
    <source>
        <strain evidence="2">CgM1</strain>
    </source>
</reference>
<gene>
    <name evidence="2" type="ORF">KQX54_002491</name>
</gene>
<sequence length="184" mass="21131">MDETVELCKSKASFRLRTGKNELKRRKEKKGRKGHTWICFEASPITRTDNPLEDPSTYRATSDEHPPSISMQIDTSSTRMLLLLLLLLLVIPDRDAKDRNWSASIGQPLQFPVSQRTSRSSRVLNSHKFLYLPDLNPQTASESKYAQFRLQNGQKKCKPHFNLLNIFHNSTLTQFGHLNGHMPI</sequence>
<proteinExistence type="predicted"/>
<feature type="region of interest" description="Disordered" evidence="1">
    <location>
        <begin position="48"/>
        <end position="71"/>
    </location>
</feature>
<dbReference type="EMBL" id="JAHXZJ010001492">
    <property type="protein sequence ID" value="KAH0551880.1"/>
    <property type="molecule type" value="Genomic_DNA"/>
</dbReference>
<evidence type="ECO:0000313" key="2">
    <source>
        <dbReference type="EMBL" id="KAH0551880.1"/>
    </source>
</evidence>
<accession>A0AAV7IJH8</accession>